<dbReference type="OrthoDB" id="462201at2"/>
<dbReference type="AlphaFoldDB" id="A0A0V7ZKQ5"/>
<evidence type="ECO:0000313" key="1">
    <source>
        <dbReference type="EMBL" id="KST65216.1"/>
    </source>
</evidence>
<proteinExistence type="predicted"/>
<organism evidence="1 2">
    <name type="scientific">Mastigocoleus testarum BC008</name>
    <dbReference type="NCBI Taxonomy" id="371196"/>
    <lineage>
        <taxon>Bacteria</taxon>
        <taxon>Bacillati</taxon>
        <taxon>Cyanobacteriota</taxon>
        <taxon>Cyanophyceae</taxon>
        <taxon>Nostocales</taxon>
        <taxon>Hapalosiphonaceae</taxon>
        <taxon>Mastigocoleus</taxon>
    </lineage>
</organism>
<name>A0A0V7ZKQ5_9CYAN</name>
<reference evidence="1 2" key="1">
    <citation type="journal article" date="2015" name="Genome Announc.">
        <title>Draft Genome of the Euendolithic (true boring) Cyanobacterium Mastigocoleus testarum strain BC008.</title>
        <authorList>
            <person name="Guida B.S."/>
            <person name="Garcia-Pichel F."/>
        </authorList>
    </citation>
    <scope>NUCLEOTIDE SEQUENCE [LARGE SCALE GENOMIC DNA]</scope>
    <source>
        <strain evidence="1 2">BC008</strain>
    </source>
</reference>
<dbReference type="Proteomes" id="UP000053372">
    <property type="component" value="Unassembled WGS sequence"/>
</dbReference>
<comment type="caution">
    <text evidence="1">The sequence shown here is derived from an EMBL/GenBank/DDBJ whole genome shotgun (WGS) entry which is preliminary data.</text>
</comment>
<dbReference type="RefSeq" id="WP_027845849.1">
    <property type="nucleotide sequence ID" value="NZ_LMTZ01000110.1"/>
</dbReference>
<keyword evidence="2" id="KW-1185">Reference proteome</keyword>
<protein>
    <submittedName>
        <fullName evidence="1">Uncharacterized protein</fullName>
    </submittedName>
</protein>
<accession>A0A0V7ZKQ5</accession>
<dbReference type="EMBL" id="LMTZ01000110">
    <property type="protein sequence ID" value="KST65216.1"/>
    <property type="molecule type" value="Genomic_DNA"/>
</dbReference>
<evidence type="ECO:0000313" key="2">
    <source>
        <dbReference type="Proteomes" id="UP000053372"/>
    </source>
</evidence>
<sequence length="115" mass="13755">MKFQKQLSQLISSDDIINNLPQIEIFSCAIDRNHLHRRLQQRAINWDMVKLTIAYGKFQYHSHAKTWTLLDKSLKYTPYEIFIDKLRGLRIIAANYYSDDILKLSTAYWAYDLKR</sequence>
<gene>
    <name evidence="1" type="ORF">BC008_20680</name>
</gene>